<evidence type="ECO:0000259" key="3">
    <source>
        <dbReference type="Pfam" id="PF18935"/>
    </source>
</evidence>
<dbReference type="AlphaFoldDB" id="A0A368P3C6"/>
<proteinExistence type="predicted"/>
<dbReference type="InterPro" id="IPR043738">
    <property type="entry name" value="DUF5683"/>
</dbReference>
<keyword evidence="5" id="KW-1185">Reference proteome</keyword>
<reference evidence="4 5" key="1">
    <citation type="submission" date="2018-07" db="EMBL/GenBank/DDBJ databases">
        <title>Oceanihabitans testaceum sp. nov., isolated from marine sediment.</title>
        <authorList>
            <person name="Li C.-M."/>
        </authorList>
    </citation>
    <scope>NUCLEOTIDE SEQUENCE [LARGE SCALE GENOMIC DNA]</scope>
    <source>
        <strain evidence="4 5">S9-10</strain>
    </source>
</reference>
<feature type="domain" description="DUF5683" evidence="3">
    <location>
        <begin position="52"/>
        <end position="197"/>
    </location>
</feature>
<keyword evidence="1" id="KW-0812">Transmembrane</keyword>
<comment type="caution">
    <text evidence="4">The sequence shown here is derived from an EMBL/GenBank/DDBJ whole genome shotgun (WGS) entry which is preliminary data.</text>
</comment>
<dbReference type="OrthoDB" id="9813910at2"/>
<accession>A0A368P3C6</accession>
<gene>
    <name evidence="4" type="ORF">DU428_10520</name>
</gene>
<feature type="signal peptide" evidence="2">
    <location>
        <begin position="1"/>
        <end position="21"/>
    </location>
</feature>
<feature type="chain" id="PRO_5016867850" description="DUF5683 domain-containing protein" evidence="2">
    <location>
        <begin position="22"/>
        <end position="197"/>
    </location>
</feature>
<keyword evidence="1" id="KW-0472">Membrane</keyword>
<keyword evidence="1" id="KW-1133">Transmembrane helix</keyword>
<evidence type="ECO:0000313" key="5">
    <source>
        <dbReference type="Proteomes" id="UP000252249"/>
    </source>
</evidence>
<protein>
    <recommendedName>
        <fullName evidence="3">DUF5683 domain-containing protein</fullName>
    </recommendedName>
</protein>
<evidence type="ECO:0000256" key="1">
    <source>
        <dbReference type="SAM" id="Phobius"/>
    </source>
</evidence>
<evidence type="ECO:0000256" key="2">
    <source>
        <dbReference type="SAM" id="SignalP"/>
    </source>
</evidence>
<dbReference type="RefSeq" id="WP_113966325.1">
    <property type="nucleotide sequence ID" value="NZ_JAWWDI010000003.1"/>
</dbReference>
<feature type="transmembrane region" description="Helical" evidence="1">
    <location>
        <begin position="76"/>
        <end position="94"/>
    </location>
</feature>
<keyword evidence="2" id="KW-0732">Signal</keyword>
<dbReference type="EMBL" id="QPIG01000004">
    <property type="protein sequence ID" value="RCU56780.1"/>
    <property type="molecule type" value="Genomic_DNA"/>
</dbReference>
<sequence>MKSRIFILVAFCFCFQFSALAQEKKENKAEKQKLEEGLIIEGELDTKDAIDPLSPARAAFYSAVLPGLGHIHLKQYWKVPVIYAGLGAGTYFYINNHNDYKRYREAYKRRLAGFQDDEFYGSVTDKGLEEAQKTLKRNKELSLLVTAGVYVLNIVWANVDAHLLQFNVDENLTFMPHYKLNEFDNSGDVGLTVNFKF</sequence>
<feature type="transmembrane region" description="Helical" evidence="1">
    <location>
        <begin position="141"/>
        <end position="159"/>
    </location>
</feature>
<name>A0A368P3C6_9FLAO</name>
<dbReference type="Proteomes" id="UP000252249">
    <property type="component" value="Unassembled WGS sequence"/>
</dbReference>
<organism evidence="4 5">
    <name type="scientific">Oceanihabitans sediminis</name>
    <dbReference type="NCBI Taxonomy" id="1812012"/>
    <lineage>
        <taxon>Bacteria</taxon>
        <taxon>Pseudomonadati</taxon>
        <taxon>Bacteroidota</taxon>
        <taxon>Flavobacteriia</taxon>
        <taxon>Flavobacteriales</taxon>
        <taxon>Flavobacteriaceae</taxon>
        <taxon>Oceanihabitans</taxon>
    </lineage>
</organism>
<dbReference type="Pfam" id="PF18935">
    <property type="entry name" value="DUF5683"/>
    <property type="match status" value="1"/>
</dbReference>
<evidence type="ECO:0000313" key="4">
    <source>
        <dbReference type="EMBL" id="RCU56780.1"/>
    </source>
</evidence>